<dbReference type="HOGENOM" id="CLU_002146_0_0_6"/>
<reference evidence="1 2" key="1">
    <citation type="submission" date="2013-04" db="EMBL/GenBank/DDBJ databases">
        <authorList>
            <person name="Weinstock G."/>
            <person name="Sodergren E."/>
            <person name="Lobos E.A."/>
            <person name="Fulton L."/>
            <person name="Fulton R."/>
            <person name="Courtney L."/>
            <person name="Fronick C."/>
            <person name="O'Laughlin M."/>
            <person name="Godfrey J."/>
            <person name="Wilson R.M."/>
            <person name="Miner T."/>
            <person name="Farmer C."/>
            <person name="Delehaunty K."/>
            <person name="Cordes M."/>
            <person name="Minx P."/>
            <person name="Tomlinson C."/>
            <person name="Chen J."/>
            <person name="Wollam A."/>
            <person name="Pepin K.H."/>
            <person name="Palsikar V.B."/>
            <person name="Zhang X."/>
            <person name="Suruliraj S."/>
            <person name="Perna N.T."/>
            <person name="Plunkett G."/>
            <person name="Warren W."/>
            <person name="Mitreva M."/>
            <person name="Mardis E.R."/>
            <person name="Wilson R.K."/>
        </authorList>
    </citation>
    <scope>NUCLEOTIDE SEQUENCE [LARGE SCALE GENOMIC DNA]</scope>
    <source>
        <strain evidence="1 2">DSM 4568</strain>
    </source>
</reference>
<dbReference type="EMBL" id="ATDT01000015">
    <property type="protein sequence ID" value="EPF17237.1"/>
    <property type="molecule type" value="Genomic_DNA"/>
</dbReference>
<organism evidence="1 2">
    <name type="scientific">Cedecea davisae DSM 4568</name>
    <dbReference type="NCBI Taxonomy" id="566551"/>
    <lineage>
        <taxon>Bacteria</taxon>
        <taxon>Pseudomonadati</taxon>
        <taxon>Pseudomonadota</taxon>
        <taxon>Gammaproteobacteria</taxon>
        <taxon>Enterobacterales</taxon>
        <taxon>Enterobacteriaceae</taxon>
        <taxon>Cedecea</taxon>
    </lineage>
</organism>
<protein>
    <submittedName>
        <fullName evidence="1">Putative YD repeat protein</fullName>
    </submittedName>
</protein>
<name>S3JAS8_9ENTR</name>
<accession>S3JAS8</accession>
<proteinExistence type="predicted"/>
<evidence type="ECO:0000313" key="2">
    <source>
        <dbReference type="Proteomes" id="UP000014585"/>
    </source>
</evidence>
<evidence type="ECO:0000313" key="1">
    <source>
        <dbReference type="EMBL" id="EPF17237.1"/>
    </source>
</evidence>
<gene>
    <name evidence="1" type="ORF">HMPREF0201_02041</name>
</gene>
<sequence>MTETLMGPNELSIIKMPVELSGPMGHTVNFQWDYTGDVPRLTAVKDSVRTLLGVEYNDGLSTILSLFPGSNNETLYVLSFANNNLIKLAHRSLSLQRNETVSAVSLEWLFSYQTVGDLYLIGGMDTPTGLREDVVWQANIMRFPDKSGLKALPAIVRHTRMPGGGQPDVVTKWSWSDTNYLGLGGNNDWEPHNDNIFGITGNYEYSSTETLTGKKTEIITTRTFNKFHQMTKEQRKRDGAASVQSMEYYADVNENFEKQPEQFLLIRKKEEYLSDSTGNSGKPAITLFEYDEQGNPISSTSPDGILTTYVWYDPKGEDGCPPSNDSFTRYLKKKSATFPTVNGYSDVPSEMTIYTYSQLGHTAYITQGTQRIYSGDTLIKQIENEYASNTDSPEFGRITAITEKIYNTDDLTEYATKQTFTTSFSDEKMTQKTTIITHDGLQVTTSRTISVLTGFLLEEVDSQGVKTAYEYDSFGRITSRALAPHSNYEHITTWSYNKTTMPSTTETAPTGAKTISYFDGEGRLVKRKLLDINNTGDIYEIYNAKYDEIGEVIESNSLDWLTNDEDSTVYTLNKSVEYSEWGEAQKVNVSSGLSKISSTDPIRMMKDIQLLGESNSGSTITGVERTHFDERSFLPIRRELIDTNAVTLNEINYVYDGHGRIRKIIEPCNIITEFSYDYLGREVERLLPDGSRVLNRYAPHLTENNSIEIVVLDNMNNSWRPGTRSYDGLGRLVHEDCGGRSTHYTYIGSNPLPSEITQPDGGVLKYTYIPELGNVVSSIVTDNIIQTFTYDPLTGKVLTACEGDSVNKNEWAASGSLNGETITRDEISMTTKYSRLLSDAVVTWKDVNGKSMTYFRDEYSRIIKVEDEALTVDIEYDPLGRVNRQTMTDTETSASLVSKIDYDDFGREISREINDSNGTRVSERSTWYENGLLGTREITQNNLTVRLENYSYDSRKRLIGYEASGKELPADGYGNLFKSTVYVLDSMSNIRNVTTTLIDDNVDVATYHYDNPLDPTQLTSVSHTHSNYPQMIRLKYDGCGRLIKDESGRTLSYDNTGRLLATSSNEITDSKYYYDAGNRLIKQYIGDGDIRNLYYAGNELVSEIRTTIK</sequence>
<dbReference type="Proteomes" id="UP000014585">
    <property type="component" value="Unassembled WGS sequence"/>
</dbReference>
<dbReference type="PATRIC" id="fig|566551.4.peg.1877"/>
<dbReference type="AlphaFoldDB" id="S3JAS8"/>
<dbReference type="STRING" id="566551.HMPREF0201_02041"/>
<dbReference type="Gene3D" id="2.180.10.10">
    <property type="entry name" value="RHS repeat-associated core"/>
    <property type="match status" value="2"/>
</dbReference>
<comment type="caution">
    <text evidence="1">The sequence shown here is derived from an EMBL/GenBank/DDBJ whole genome shotgun (WGS) entry which is preliminary data.</text>
</comment>